<dbReference type="InterPro" id="IPR040535">
    <property type="entry name" value="NLRC4_HD"/>
</dbReference>
<keyword evidence="1" id="KW-0053">Apoptosis</keyword>
<dbReference type="GO" id="GO:0042742">
    <property type="term" value="P:defense response to bacterium"/>
    <property type="evidence" value="ECO:0007669"/>
    <property type="project" value="TreeGrafter"/>
</dbReference>
<keyword evidence="4" id="KW-0547">Nucleotide-binding</keyword>
<dbReference type="Gene3D" id="1.10.1170.10">
    <property type="entry name" value="Inhibitor Of Apoptosis Protein (2mihbC-IAP-1), Chain A"/>
    <property type="match status" value="2"/>
</dbReference>
<dbReference type="InterPro" id="IPR001370">
    <property type="entry name" value="BIR_rpt"/>
</dbReference>
<evidence type="ECO:0000256" key="2">
    <source>
        <dbReference type="ARBA" id="ARBA00022723"/>
    </source>
</evidence>
<dbReference type="OMA" id="FENWPFY"/>
<protein>
    <submittedName>
        <fullName evidence="8">NLR family apoptosis inhibitory protein</fullName>
    </submittedName>
</protein>
<evidence type="ECO:0000256" key="3">
    <source>
        <dbReference type="ARBA" id="ARBA00022737"/>
    </source>
</evidence>
<dbReference type="FunFam" id="3.40.50.300:FF:001126">
    <property type="entry name" value="Baculoviral IAP repeat-containing protein 1"/>
    <property type="match status" value="1"/>
</dbReference>
<reference evidence="8" key="2">
    <citation type="submission" date="2025-09" db="UniProtKB">
        <authorList>
            <consortium name="Ensembl"/>
        </authorList>
    </citation>
    <scope>IDENTIFICATION</scope>
</reference>
<keyword evidence="5" id="KW-0862">Zinc</keyword>
<dbReference type="PROSITE" id="PS50143">
    <property type="entry name" value="BIR_REPEAT_2"/>
    <property type="match status" value="2"/>
</dbReference>
<dbReference type="CDD" id="cd00022">
    <property type="entry name" value="BIR"/>
    <property type="match status" value="2"/>
</dbReference>
<evidence type="ECO:0000259" key="7">
    <source>
        <dbReference type="PROSITE" id="PS50837"/>
    </source>
</evidence>
<evidence type="ECO:0000313" key="9">
    <source>
        <dbReference type="Proteomes" id="UP000594220"/>
    </source>
</evidence>
<name>A0A7M4DYJ7_CROPO</name>
<keyword evidence="9" id="KW-1185">Reference proteome</keyword>
<keyword evidence="3" id="KW-0677">Repeat</keyword>
<proteinExistence type="predicted"/>
<organism evidence="8 9">
    <name type="scientific">Crocodylus porosus</name>
    <name type="common">Saltwater crocodile</name>
    <name type="synonym">Estuarine crocodile</name>
    <dbReference type="NCBI Taxonomy" id="8502"/>
    <lineage>
        <taxon>Eukaryota</taxon>
        <taxon>Metazoa</taxon>
        <taxon>Chordata</taxon>
        <taxon>Craniata</taxon>
        <taxon>Vertebrata</taxon>
        <taxon>Euteleostomi</taxon>
        <taxon>Archelosauria</taxon>
        <taxon>Archosauria</taxon>
        <taxon>Crocodylia</taxon>
        <taxon>Longirostres</taxon>
        <taxon>Crocodylidae</taxon>
        <taxon>Crocodylus</taxon>
    </lineage>
</organism>
<evidence type="ECO:0000256" key="6">
    <source>
        <dbReference type="ARBA" id="ARBA00022840"/>
    </source>
</evidence>
<dbReference type="GO" id="GO:0043066">
    <property type="term" value="P:negative regulation of apoptotic process"/>
    <property type="evidence" value="ECO:0007669"/>
    <property type="project" value="InterPro"/>
</dbReference>
<dbReference type="GO" id="GO:0046872">
    <property type="term" value="F:metal ion binding"/>
    <property type="evidence" value="ECO:0007669"/>
    <property type="project" value="UniProtKB-KW"/>
</dbReference>
<dbReference type="GO" id="GO:0016045">
    <property type="term" value="P:detection of bacterium"/>
    <property type="evidence" value="ECO:0007669"/>
    <property type="project" value="TreeGrafter"/>
</dbReference>
<dbReference type="SUPFAM" id="SSF52047">
    <property type="entry name" value="RNI-like"/>
    <property type="match status" value="1"/>
</dbReference>
<evidence type="ECO:0000256" key="5">
    <source>
        <dbReference type="ARBA" id="ARBA00022833"/>
    </source>
</evidence>
<reference evidence="8" key="1">
    <citation type="submission" date="2025-08" db="UniProtKB">
        <authorList>
            <consortium name="Ensembl"/>
        </authorList>
    </citation>
    <scope>IDENTIFICATION</scope>
</reference>
<dbReference type="Pfam" id="PF00653">
    <property type="entry name" value="BIR"/>
    <property type="match status" value="2"/>
</dbReference>
<keyword evidence="2" id="KW-0479">Metal-binding</keyword>
<dbReference type="GeneTree" id="ENSGT00940000163559"/>
<dbReference type="InterPro" id="IPR053882">
    <property type="entry name" value="Nlrc4-like_WHD"/>
</dbReference>
<evidence type="ECO:0000256" key="4">
    <source>
        <dbReference type="ARBA" id="ARBA00022741"/>
    </source>
</evidence>
<dbReference type="PROSITE" id="PS50837">
    <property type="entry name" value="NACHT"/>
    <property type="match status" value="1"/>
</dbReference>
<evidence type="ECO:0000313" key="8">
    <source>
        <dbReference type="Ensembl" id="ENSCPRP00005001700.1"/>
    </source>
</evidence>
<dbReference type="GO" id="GO:0043027">
    <property type="term" value="F:cysteine-type endopeptidase inhibitor activity involved in apoptotic process"/>
    <property type="evidence" value="ECO:0007669"/>
    <property type="project" value="InterPro"/>
</dbReference>
<dbReference type="InterPro" id="IPR032675">
    <property type="entry name" value="LRR_dom_sf"/>
</dbReference>
<accession>A0A7M4DYJ7</accession>
<dbReference type="GO" id="GO:0006915">
    <property type="term" value="P:apoptotic process"/>
    <property type="evidence" value="ECO:0007669"/>
    <property type="project" value="UniProtKB-KW"/>
</dbReference>
<sequence length="1326" mass="150615">MSGLDPPAEDMSNNQISELNPSYIQARFPRVNFDWHKLSEEMEREYQEIRKQLQRGYNPSMRNECKRLKTFFPYGSGSSWAPTEMAAAGFYYTGVKSGIQCFCCGLVLCATPARLSPDSEHKKFRPQCDFVQGKEVGNILRYDIRVQSVEESPAEPTDRYKEEEARLQSFEAWPFYARGTQPAALSSAGFFFTGKWKRYVCFLINCTESWPSPALVLVTSLQASDLTLSGISERDVVQCFACARCLENWEESDDPWKEHKKWFSDICLSFAAMSEQGTCLYSQGTLRSTVGSCCVHLIFLISCLFTDMTLEDPEWSQEAQALTEQLRQAYSNTRFSRLPSFGDSTHFAIDLKLLYADLSVVSKDIYNQPLQQLLLPDILANLNSITVLEGEAGGGKTALLRKVAVLWASGCCPMLSGFKLVFYLSLSATKGDQSLIDIICNQLVGFPGSLTEMSLRNILQLLKHQVLFLLDDYGEMNSVPSVIEGLVQKNHFNKHCLLIAVRTNRIREIRKHANIILTIVQFPLYSTLYILRKLFSHNIALVEKFIYKLQVEKAMQTFLKTPLLTVALCAYWVQYPAGNIFNDKAIFKAYLLYNSLKYLEEGDHVSTMVSSCGELALKGLFKPCFDFREEDLFEVGLDGDEALRLGLLSKFTAQRLQPVYQFFHPSFQEFLAGQRMSELLASDVEENLERGLYYLQQINTLRKVSGTYHFLLQYACSYPSKAVPKIINHLFNLIHSKEAFESHSENDELLQHHPELQMVVQAIDGLESEFCLSFFTRLLLNIAISAAYESDTVAMCAPVIFEFLRGKTFSIDSFVSQYNFLLSFFLDFPESLSFPSTFYLNVHGKKNKPKSVFSDIGINLSDLEVPTIDTDYASAFINLNDMSQRVKELENNRNSFFSLVSRFLPDSLMAPFIRAKGRAKISALKFVANDISSLEGADLRNLMVLFSISEHVELCLKDSPGLVESIRPALEQHKECFKKFSLCNVNLSIAEQELLLSLKPVSLFVLLCLSELLFTNLDKFTCLKGLSVYVQNGQNVFDIIPSGFGNLHSMERLLIDNVNFSDGSSRLVGFIQGFQNLRVFHLNTSSFLDCESLLVTVSSCKKLMEIRFTGSFIRDRDMLSFADILPNFLSLTVLDLNDQYITDEEVSQAFASALRCLVNLEELYLPAVYGIKHAAKLIVQQCSHLPLLRCFSFHHSLNDESLLEIATVTCNGGFQKLENLSLSSNHNVTEAGWTNFFQMLSHMPSLKELNVSRMYTQQIKSQATTVKSFVQCVSRLPSLVFIQFYGWLLDAEDLKMFETMKEQHPQSKRLKLSWQWMLPFSPILQE</sequence>
<dbReference type="InterPro" id="IPR027417">
    <property type="entry name" value="P-loop_NTPase"/>
</dbReference>
<dbReference type="InterPro" id="IPR007111">
    <property type="entry name" value="NACHT_NTPase"/>
</dbReference>
<dbReference type="SUPFAM" id="SSF57924">
    <property type="entry name" value="Inhibitor of apoptosis (IAP) repeat"/>
    <property type="match status" value="2"/>
</dbReference>
<dbReference type="GO" id="GO:0005524">
    <property type="term" value="F:ATP binding"/>
    <property type="evidence" value="ECO:0007669"/>
    <property type="project" value="UniProtKB-KW"/>
</dbReference>
<dbReference type="Proteomes" id="UP000594220">
    <property type="component" value="Unplaced"/>
</dbReference>
<feature type="domain" description="NACHT" evidence="7">
    <location>
        <begin position="384"/>
        <end position="678"/>
    </location>
</feature>
<dbReference type="PANTHER" id="PTHR46914:SF1">
    <property type="entry name" value="BACULOVIRAL IAP REPEAT-CONTAINING PROTEIN 1"/>
    <property type="match status" value="1"/>
</dbReference>
<dbReference type="Pfam" id="PF17889">
    <property type="entry name" value="NLRC4_HD"/>
    <property type="match status" value="1"/>
</dbReference>
<dbReference type="SUPFAM" id="SSF52540">
    <property type="entry name" value="P-loop containing nucleoside triphosphate hydrolases"/>
    <property type="match status" value="1"/>
</dbReference>
<dbReference type="Gene3D" id="3.80.10.10">
    <property type="entry name" value="Ribonuclease Inhibitor"/>
    <property type="match status" value="1"/>
</dbReference>
<dbReference type="InterPro" id="IPR028789">
    <property type="entry name" value="Naip"/>
</dbReference>
<dbReference type="GO" id="GO:0070269">
    <property type="term" value="P:pyroptotic inflammatory response"/>
    <property type="evidence" value="ECO:0007669"/>
    <property type="project" value="TreeGrafter"/>
</dbReference>
<dbReference type="GO" id="GO:0072557">
    <property type="term" value="C:IPAF inflammasome complex"/>
    <property type="evidence" value="ECO:0007669"/>
    <property type="project" value="TreeGrafter"/>
</dbReference>
<keyword evidence="6" id="KW-0067">ATP-binding</keyword>
<dbReference type="Gene3D" id="3.40.50.300">
    <property type="entry name" value="P-loop containing nucleotide triphosphate hydrolases"/>
    <property type="match status" value="1"/>
</dbReference>
<dbReference type="Ensembl" id="ENSCPRT00005001990.1">
    <property type="protein sequence ID" value="ENSCPRP00005001700.1"/>
    <property type="gene ID" value="ENSCPRG00005001238.1"/>
</dbReference>
<gene>
    <name evidence="8" type="primary">NAIP</name>
</gene>
<dbReference type="SMART" id="SM00238">
    <property type="entry name" value="BIR"/>
    <property type="match status" value="2"/>
</dbReference>
<evidence type="ECO:0000256" key="1">
    <source>
        <dbReference type="ARBA" id="ARBA00022703"/>
    </source>
</evidence>
<dbReference type="Pfam" id="PF22524">
    <property type="entry name" value="WHD_Nlrc4"/>
    <property type="match status" value="1"/>
</dbReference>
<dbReference type="Pfam" id="PF05729">
    <property type="entry name" value="NACHT"/>
    <property type="match status" value="1"/>
</dbReference>
<dbReference type="PANTHER" id="PTHR46914">
    <property type="entry name" value="BACULOVIRAL IAP REPEAT-CONTAINING PROTEIN 1"/>
    <property type="match status" value="1"/>
</dbReference>